<feature type="transmembrane region" description="Helical" evidence="1">
    <location>
        <begin position="466"/>
        <end position="492"/>
    </location>
</feature>
<keyword evidence="1" id="KW-0472">Membrane</keyword>
<dbReference type="Gene3D" id="1.20.120.20">
    <property type="entry name" value="Apolipoprotein"/>
    <property type="match status" value="1"/>
</dbReference>
<proteinExistence type="predicted"/>
<dbReference type="PANTHER" id="PTHR37813">
    <property type="entry name" value="FELS-2 PROPHAGE PROTEIN"/>
    <property type="match status" value="1"/>
</dbReference>
<dbReference type="PANTHER" id="PTHR37813:SF1">
    <property type="entry name" value="FELS-2 PROPHAGE PROTEIN"/>
    <property type="match status" value="1"/>
</dbReference>
<feature type="transmembrane region" description="Helical" evidence="1">
    <location>
        <begin position="661"/>
        <end position="687"/>
    </location>
</feature>
<dbReference type="Proteomes" id="UP001292084">
    <property type="component" value="Unassembled WGS sequence"/>
</dbReference>
<feature type="transmembrane region" description="Helical" evidence="1">
    <location>
        <begin position="98"/>
        <end position="120"/>
    </location>
</feature>
<keyword evidence="3" id="KW-1185">Reference proteome</keyword>
<comment type="caution">
    <text evidence="2">The sequence shown here is derived from an EMBL/GenBank/DDBJ whole genome shotgun (WGS) entry which is preliminary data.</text>
</comment>
<feature type="transmembrane region" description="Helical" evidence="1">
    <location>
        <begin position="126"/>
        <end position="151"/>
    </location>
</feature>
<evidence type="ECO:0000313" key="3">
    <source>
        <dbReference type="Proteomes" id="UP001292084"/>
    </source>
</evidence>
<dbReference type="RefSeq" id="WP_322420682.1">
    <property type="nucleotide sequence ID" value="NZ_JAXQNN010000002.1"/>
</dbReference>
<gene>
    <name evidence="2" type="ORF">UFB30_05475</name>
</gene>
<organism evidence="2 3">
    <name type="scientific">Jeotgalibacillus haloalkalitolerans</name>
    <dbReference type="NCBI Taxonomy" id="3104292"/>
    <lineage>
        <taxon>Bacteria</taxon>
        <taxon>Bacillati</taxon>
        <taxon>Bacillota</taxon>
        <taxon>Bacilli</taxon>
        <taxon>Bacillales</taxon>
        <taxon>Caryophanaceae</taxon>
        <taxon>Jeotgalibacillus</taxon>
    </lineage>
</organism>
<reference evidence="2 3" key="1">
    <citation type="submission" date="2023-12" db="EMBL/GenBank/DDBJ databases">
        <title>Jeotgalibacillus haloalkaliphilus sp. nov., a novel salt-tolerant bacteria, isolated from the estuary of the Fenhe River into the Yellow River.</title>
        <authorList>
            <person name="Li Y."/>
        </authorList>
    </citation>
    <scope>NUCLEOTIDE SEQUENCE [LARGE SCALE GENOMIC DNA]</scope>
    <source>
        <strain evidence="2 3">HH7-29</strain>
    </source>
</reference>
<feature type="transmembrane region" description="Helical" evidence="1">
    <location>
        <begin position="538"/>
        <end position="560"/>
    </location>
</feature>
<evidence type="ECO:0008006" key="4">
    <source>
        <dbReference type="Google" id="ProtNLM"/>
    </source>
</evidence>
<keyword evidence="1" id="KW-0812">Transmembrane</keyword>
<name>A0ABU5KK72_9BACL</name>
<accession>A0ABU5KK72</accession>
<feature type="transmembrane region" description="Helical" evidence="1">
    <location>
        <begin position="512"/>
        <end position="531"/>
    </location>
</feature>
<feature type="transmembrane region" description="Helical" evidence="1">
    <location>
        <begin position="572"/>
        <end position="596"/>
    </location>
</feature>
<dbReference type="Gene3D" id="1.20.1170.10">
    <property type="match status" value="1"/>
</dbReference>
<evidence type="ECO:0000256" key="1">
    <source>
        <dbReference type="SAM" id="Phobius"/>
    </source>
</evidence>
<evidence type="ECO:0000313" key="2">
    <source>
        <dbReference type="EMBL" id="MDZ5711665.1"/>
    </source>
</evidence>
<dbReference type="EMBL" id="JAXQNN010000002">
    <property type="protein sequence ID" value="MDZ5711665.1"/>
    <property type="molecule type" value="Genomic_DNA"/>
</dbReference>
<sequence length="1026" mass="110726">MRPENFVAKIGARINEFTRKMKQVDAAVRKTAMGTDKPIGADISRFLRKAAEVAVVSRTLARDKVIVPIEARINDFQSKMDRIANSIRSLSTVITNQIGGAFLAISPSIVPIIAALTGALGNIGPMLGTIAGSSFALASALGVAGTAGIGFGSIMVGNLNNVFAASEDLKKLQEKLDMETDGEKRNKILEEMAQIQGNLNKNQTKALNSMTKLSDVWSKTKKQFEGQSVDLFARSLEILSTTIKRLKPLFEGTFKAADRLMGGLEKAMNSEGVLAFFDTLNETGGTLFETFGKATGNVIKGLMNMTVAFAPLARTTSEGFLAMTERFEEWSSNLSNSKGFNKFVDYVNTNMPKIRSIFRDAIAGTIHLFAGFGDSASGMMDGLVDMMSRYKNWASELGNNQGFQTFLQYVSDNAPKVLDLIGNLTGFIVNLGVGLAPLGSKILDLINRFLEWTNEMMNTHKWIGSLVGIGLVLGGMFLAVLPTLVALMTLFSGIGPLIAGLAKGAFGLLKKAFFAILSPVRNVVLALMILGKGALLPVIAVIVAVVAVIGTLIAVFVRLWKENETFRNNVTSVWNAIYGVISTMAMAVYDFVVEIIGKLVTWWQENQEFFKSSAKNAWDFIYTVVVAGMKGVWDYLVDAYSYLQPFIAAAWSLIVNSVSTAWSFITTVVSAGVDIVLSIVNAFMAILGGDWSRLWSEILNILSVTWSLIKDLVKVGIDFVKGILSTGFQLLLTITVNIWNSLGSKISEVWSMIKSATSAALSMLVKWAISKFTDILSNVSEKMSAVKDYISRKWDEAKSAAAEKLAALIRTVATSFTQVVGKIREKMSEAVQKVSDFVSEMPGKVTAFVSDMVSAGGDLIGGVISGISGKVGEAYSAVKSFGSNLLTNFKNSLLVKSPSRKFAAIAKWIPPGVAKGVKKTSGKAVSAVTGLSSAMASAFAPELKKDMAGTLTWSSLDVTNELDTLKKQIKQELDLTIDINHNGKPGTEQTSNTSGNQTIIFNQPVKSPSEQAQQIKKVSQELAWGV</sequence>
<keyword evidence="1" id="KW-1133">Transmembrane helix</keyword>
<protein>
    <recommendedName>
        <fullName evidence="4">Tape measure protein</fullName>
    </recommendedName>
</protein>